<keyword evidence="5" id="KW-1185">Reference proteome</keyword>
<name>A0ABS3W1H5_MICEH</name>
<evidence type="ECO:0000313" key="5">
    <source>
        <dbReference type="Proteomes" id="UP000823521"/>
    </source>
</evidence>
<feature type="non-terminal residue" evidence="4">
    <location>
        <position position="289"/>
    </location>
</feature>
<keyword evidence="1" id="KW-0479">Metal-binding</keyword>
<reference evidence="4 5" key="1">
    <citation type="submission" date="2019-12" db="EMBL/GenBank/DDBJ databases">
        <title>Whole genome sequencing of endophytic Actinobacterium Micromonospora sp. MPMI6T.</title>
        <authorList>
            <person name="Evv R."/>
            <person name="Podile A.R."/>
        </authorList>
    </citation>
    <scope>NUCLEOTIDE SEQUENCE [LARGE SCALE GENOMIC DNA]</scope>
    <source>
        <strain evidence="4 5">MPMI6</strain>
    </source>
</reference>
<dbReference type="Proteomes" id="UP000823521">
    <property type="component" value="Unassembled WGS sequence"/>
</dbReference>
<feature type="compositionally biased region" description="Acidic residues" evidence="2">
    <location>
        <begin position="21"/>
        <end position="31"/>
    </location>
</feature>
<evidence type="ECO:0000259" key="3">
    <source>
        <dbReference type="PROSITE" id="PS50966"/>
    </source>
</evidence>
<feature type="region of interest" description="Disordered" evidence="2">
    <location>
        <begin position="229"/>
        <end position="289"/>
    </location>
</feature>
<keyword evidence="1" id="KW-0862">Zinc</keyword>
<feature type="compositionally biased region" description="Basic and acidic residues" evidence="2">
    <location>
        <begin position="32"/>
        <end position="48"/>
    </location>
</feature>
<dbReference type="InterPro" id="IPR007527">
    <property type="entry name" value="Znf_SWIM"/>
</dbReference>
<sequence length="289" mass="31597">MPSCSAWCSSTTRSEEAGVYPDDEYDEEPDDDWAHPDDGRAHPDEGRARSFPAYPPGRRIGRRFADTWWGNAWIEAMERTALDPDQLVRGRRYAFAGQVGPITVSPGRISAGVHDGDQYAAHTTRVRLTTLTDRQWDRLLDRIAARSGHIAALLDREMPADLVDAADDAGVPLLPGYGDLDPECDCPSWDQPCRHAAALAYQAAWLLDRDPFVLLLMRGRAEAELTEELRQRNARRAAPANDRDDRPTGVPAELAHRTPPAALPGSPPTVTGPPMDLAPLLAGTTAPGP</sequence>
<evidence type="ECO:0000256" key="2">
    <source>
        <dbReference type="SAM" id="MobiDB-lite"/>
    </source>
</evidence>
<proteinExistence type="predicted"/>
<feature type="compositionally biased region" description="Polar residues" evidence="2">
    <location>
        <begin position="1"/>
        <end position="12"/>
    </location>
</feature>
<evidence type="ECO:0000256" key="1">
    <source>
        <dbReference type="PROSITE-ProRule" id="PRU00325"/>
    </source>
</evidence>
<feature type="domain" description="SWIM-type" evidence="3">
    <location>
        <begin position="169"/>
        <end position="204"/>
    </location>
</feature>
<keyword evidence="1" id="KW-0863">Zinc-finger</keyword>
<dbReference type="PROSITE" id="PS50966">
    <property type="entry name" value="ZF_SWIM"/>
    <property type="match status" value="1"/>
</dbReference>
<feature type="compositionally biased region" description="Pro residues" evidence="2">
    <location>
        <begin position="261"/>
        <end position="271"/>
    </location>
</feature>
<dbReference type="PANTHER" id="PTHR38133">
    <property type="entry name" value="SLR1429 PROTEIN"/>
    <property type="match status" value="1"/>
</dbReference>
<dbReference type="EMBL" id="WVUH01000540">
    <property type="protein sequence ID" value="MBO4210639.1"/>
    <property type="molecule type" value="Genomic_DNA"/>
</dbReference>
<protein>
    <recommendedName>
        <fullName evidence="3">SWIM-type domain-containing protein</fullName>
    </recommendedName>
</protein>
<feature type="region of interest" description="Disordered" evidence="2">
    <location>
        <begin position="1"/>
        <end position="54"/>
    </location>
</feature>
<comment type="caution">
    <text evidence="4">The sequence shown here is derived from an EMBL/GenBank/DDBJ whole genome shotgun (WGS) entry which is preliminary data.</text>
</comment>
<accession>A0ABS3W1H5</accession>
<dbReference type="PANTHER" id="PTHR38133:SF1">
    <property type="entry name" value="SLR1429 PROTEIN"/>
    <property type="match status" value="1"/>
</dbReference>
<dbReference type="Pfam" id="PF04434">
    <property type="entry name" value="SWIM"/>
    <property type="match status" value="1"/>
</dbReference>
<evidence type="ECO:0000313" key="4">
    <source>
        <dbReference type="EMBL" id="MBO4210639.1"/>
    </source>
</evidence>
<gene>
    <name evidence="4" type="ORF">GSF22_32295</name>
</gene>
<organism evidence="4 5">
    <name type="scientific">Micromonospora echinofusca</name>
    <dbReference type="NCBI Taxonomy" id="47858"/>
    <lineage>
        <taxon>Bacteria</taxon>
        <taxon>Bacillati</taxon>
        <taxon>Actinomycetota</taxon>
        <taxon>Actinomycetes</taxon>
        <taxon>Micromonosporales</taxon>
        <taxon>Micromonosporaceae</taxon>
        <taxon>Micromonospora</taxon>
    </lineage>
</organism>